<dbReference type="FunFam" id="3.30.420.10:FF:000002">
    <property type="entry name" value="Crossover junction endodeoxyribonuclease RuvC"/>
    <property type="match status" value="1"/>
</dbReference>
<name>A0A1G1ZMG8_9BACT</name>
<proteinExistence type="inferred from homology"/>
<dbReference type="HAMAP" id="MF_00034">
    <property type="entry name" value="RuvC"/>
    <property type="match status" value="1"/>
</dbReference>
<comment type="subunit">
    <text evidence="13">Homodimer which binds Holliday junction (HJ) DNA. The HJ becomes 2-fold symmetrical on binding to RuvC with unstacked arms; it has a different conformation from HJ DNA in complex with RuvA. In the full resolvosome a probable DNA-RuvA(4)-RuvB(12)-RuvC(2) complex forms which resolves the HJ.</text>
</comment>
<dbReference type="GO" id="GO:0003677">
    <property type="term" value="F:DNA binding"/>
    <property type="evidence" value="ECO:0007669"/>
    <property type="project" value="UniProtKB-KW"/>
</dbReference>
<dbReference type="GO" id="GO:0048476">
    <property type="term" value="C:Holliday junction resolvase complex"/>
    <property type="evidence" value="ECO:0007669"/>
    <property type="project" value="UniProtKB-UniRule"/>
</dbReference>
<feature type="binding site" evidence="13">
    <location>
        <position position="135"/>
    </location>
    <ligand>
        <name>Mg(2+)</name>
        <dbReference type="ChEBI" id="CHEBI:18420"/>
        <label>1</label>
    </ligand>
</feature>
<dbReference type="GO" id="GO:0006310">
    <property type="term" value="P:DNA recombination"/>
    <property type="evidence" value="ECO:0007669"/>
    <property type="project" value="UniProtKB-UniRule"/>
</dbReference>
<dbReference type="GO" id="GO:0008821">
    <property type="term" value="F:crossover junction DNA endonuclease activity"/>
    <property type="evidence" value="ECO:0007669"/>
    <property type="project" value="UniProtKB-UniRule"/>
</dbReference>
<keyword evidence="4 13" id="KW-0479">Metal-binding</keyword>
<dbReference type="EC" id="3.1.21.10" evidence="13 14"/>
<dbReference type="NCBIfam" id="TIGR00228">
    <property type="entry name" value="ruvC"/>
    <property type="match status" value="1"/>
</dbReference>
<dbReference type="Pfam" id="PF02075">
    <property type="entry name" value="RuvC"/>
    <property type="match status" value="1"/>
</dbReference>
<dbReference type="InterPro" id="IPR002176">
    <property type="entry name" value="X-over_junc_endoDNase_RuvC"/>
</dbReference>
<evidence type="ECO:0000256" key="10">
    <source>
        <dbReference type="ARBA" id="ARBA00023172"/>
    </source>
</evidence>
<keyword evidence="3 13" id="KW-0540">Nuclease</keyword>
<dbReference type="Gene3D" id="3.30.420.10">
    <property type="entry name" value="Ribonuclease H-like superfamily/Ribonuclease H"/>
    <property type="match status" value="1"/>
</dbReference>
<feature type="active site" evidence="13">
    <location>
        <position position="135"/>
    </location>
</feature>
<evidence type="ECO:0000256" key="12">
    <source>
        <dbReference type="ARBA" id="ARBA00029354"/>
    </source>
</evidence>
<evidence type="ECO:0000256" key="6">
    <source>
        <dbReference type="ARBA" id="ARBA00022763"/>
    </source>
</evidence>
<organism evidence="15 16">
    <name type="scientific">Candidatus Harrisonbacteria bacterium RIFCSPLOWO2_01_FULL_44_18</name>
    <dbReference type="NCBI Taxonomy" id="1798407"/>
    <lineage>
        <taxon>Bacteria</taxon>
        <taxon>Candidatus Harrisoniibacteriota</taxon>
    </lineage>
</organism>
<comment type="catalytic activity">
    <reaction evidence="12 13">
        <text>Endonucleolytic cleavage at a junction such as a reciprocal single-stranded crossover between two homologous DNA duplexes (Holliday junction).</text>
        <dbReference type="EC" id="3.1.21.10"/>
    </reaction>
</comment>
<dbReference type="InterPro" id="IPR012337">
    <property type="entry name" value="RNaseH-like_sf"/>
</dbReference>
<evidence type="ECO:0000256" key="11">
    <source>
        <dbReference type="ARBA" id="ARBA00023204"/>
    </source>
</evidence>
<keyword evidence="9 13" id="KW-0238">DNA-binding</keyword>
<dbReference type="GO" id="GO:0006281">
    <property type="term" value="P:DNA repair"/>
    <property type="evidence" value="ECO:0007669"/>
    <property type="project" value="UniProtKB-UniRule"/>
</dbReference>
<evidence type="ECO:0000256" key="3">
    <source>
        <dbReference type="ARBA" id="ARBA00022722"/>
    </source>
</evidence>
<keyword evidence="7 13" id="KW-0378">Hydrolase</keyword>
<dbReference type="SUPFAM" id="SSF53098">
    <property type="entry name" value="Ribonuclease H-like"/>
    <property type="match status" value="1"/>
</dbReference>
<reference evidence="15 16" key="1">
    <citation type="journal article" date="2016" name="Nat. Commun.">
        <title>Thousands of microbial genomes shed light on interconnected biogeochemical processes in an aquifer system.</title>
        <authorList>
            <person name="Anantharaman K."/>
            <person name="Brown C.T."/>
            <person name="Hug L.A."/>
            <person name="Sharon I."/>
            <person name="Castelle C.J."/>
            <person name="Probst A.J."/>
            <person name="Thomas B.C."/>
            <person name="Singh A."/>
            <person name="Wilkins M.J."/>
            <person name="Karaoz U."/>
            <person name="Brodie E.L."/>
            <person name="Williams K.H."/>
            <person name="Hubbard S.S."/>
            <person name="Banfield J.F."/>
        </authorList>
    </citation>
    <scope>NUCLEOTIDE SEQUENCE [LARGE SCALE GENOMIC DNA]</scope>
</reference>
<keyword evidence="5 13" id="KW-0255">Endonuclease</keyword>
<dbReference type="PANTHER" id="PTHR30194:SF3">
    <property type="entry name" value="CROSSOVER JUNCTION ENDODEOXYRIBONUCLEASE RUVC"/>
    <property type="match status" value="1"/>
</dbReference>
<dbReference type="STRING" id="1798407.A3A16_03830"/>
<evidence type="ECO:0000256" key="7">
    <source>
        <dbReference type="ARBA" id="ARBA00022801"/>
    </source>
</evidence>
<sequence>MLGIDPGTSRIGYGLINSGNNLKLIDCGLIEIFDKSISKFSSLADRFEKLIKKTNPDLVALEKIYFARNQKTAIEVAQARGILILLTLQNKIRLIEYGPVEIKQAVTGYGLADKKSVAKMVSRILKIDKIKGPDDISDAVAIAITAAVRYNPINQLNQ</sequence>
<keyword evidence="6 13" id="KW-0227">DNA damage</keyword>
<feature type="binding site" evidence="13">
    <location>
        <position position="62"/>
    </location>
    <ligand>
        <name>Mg(2+)</name>
        <dbReference type="ChEBI" id="CHEBI:18420"/>
        <label>2</label>
    </ligand>
</feature>
<gene>
    <name evidence="13" type="primary">ruvC</name>
    <name evidence="15" type="ORF">A3A16_03830</name>
</gene>
<dbReference type="PANTHER" id="PTHR30194">
    <property type="entry name" value="CROSSOVER JUNCTION ENDODEOXYRIBONUCLEASE RUVC"/>
    <property type="match status" value="1"/>
</dbReference>
<evidence type="ECO:0000256" key="5">
    <source>
        <dbReference type="ARBA" id="ARBA00022759"/>
    </source>
</evidence>
<dbReference type="PRINTS" id="PR00696">
    <property type="entry name" value="RSOLVASERUVC"/>
</dbReference>
<dbReference type="Proteomes" id="UP000177942">
    <property type="component" value="Unassembled WGS sequence"/>
</dbReference>
<evidence type="ECO:0000256" key="2">
    <source>
        <dbReference type="ARBA" id="ARBA00022490"/>
    </source>
</evidence>
<dbReference type="EMBL" id="MHJJ01000007">
    <property type="protein sequence ID" value="OGY65764.1"/>
    <property type="molecule type" value="Genomic_DNA"/>
</dbReference>
<protein>
    <recommendedName>
        <fullName evidence="13 14">Crossover junction endodeoxyribonuclease RuvC</fullName>
        <ecNumber evidence="13 14">3.1.21.10</ecNumber>
    </recommendedName>
    <alternativeName>
        <fullName evidence="13">Holliday junction nuclease RuvC</fullName>
    </alternativeName>
    <alternativeName>
        <fullName evidence="13">Holliday junction resolvase RuvC</fullName>
    </alternativeName>
</protein>
<keyword evidence="8 13" id="KW-0460">Magnesium</keyword>
<feature type="binding site" evidence="13">
    <location>
        <position position="5"/>
    </location>
    <ligand>
        <name>Mg(2+)</name>
        <dbReference type="ChEBI" id="CHEBI:18420"/>
        <label>1</label>
    </ligand>
</feature>
<comment type="caution">
    <text evidence="15">The sequence shown here is derived from an EMBL/GenBank/DDBJ whole genome shotgun (WGS) entry which is preliminary data.</text>
</comment>
<evidence type="ECO:0000313" key="15">
    <source>
        <dbReference type="EMBL" id="OGY65764.1"/>
    </source>
</evidence>
<evidence type="ECO:0000256" key="9">
    <source>
        <dbReference type="ARBA" id="ARBA00023125"/>
    </source>
</evidence>
<dbReference type="AlphaFoldDB" id="A0A1G1ZMG8"/>
<dbReference type="InterPro" id="IPR036397">
    <property type="entry name" value="RNaseH_sf"/>
</dbReference>
<evidence type="ECO:0000256" key="8">
    <source>
        <dbReference type="ARBA" id="ARBA00022842"/>
    </source>
</evidence>
<keyword evidence="11 13" id="KW-0234">DNA repair</keyword>
<dbReference type="NCBIfam" id="NF000711">
    <property type="entry name" value="PRK00039.2-1"/>
    <property type="match status" value="1"/>
</dbReference>
<evidence type="ECO:0000256" key="1">
    <source>
        <dbReference type="ARBA" id="ARBA00009518"/>
    </source>
</evidence>
<feature type="active site" evidence="13">
    <location>
        <position position="5"/>
    </location>
</feature>
<evidence type="ECO:0000256" key="13">
    <source>
        <dbReference type="HAMAP-Rule" id="MF_00034"/>
    </source>
</evidence>
<comment type="subcellular location">
    <subcellularLocation>
        <location evidence="13">Cytoplasm</location>
    </subcellularLocation>
</comment>
<evidence type="ECO:0000313" key="16">
    <source>
        <dbReference type="Proteomes" id="UP000177942"/>
    </source>
</evidence>
<comment type="similarity">
    <text evidence="1 13">Belongs to the RuvC family.</text>
</comment>
<keyword evidence="10 13" id="KW-0233">DNA recombination</keyword>
<dbReference type="CDD" id="cd16962">
    <property type="entry name" value="RuvC"/>
    <property type="match status" value="1"/>
</dbReference>
<keyword evidence="2 13" id="KW-0963">Cytoplasm</keyword>
<dbReference type="GO" id="GO:0000287">
    <property type="term" value="F:magnesium ion binding"/>
    <property type="evidence" value="ECO:0007669"/>
    <property type="project" value="UniProtKB-UniRule"/>
</dbReference>
<dbReference type="GO" id="GO:0005737">
    <property type="term" value="C:cytoplasm"/>
    <property type="evidence" value="ECO:0007669"/>
    <property type="project" value="UniProtKB-SubCell"/>
</dbReference>
<accession>A0A1G1ZMG8</accession>
<comment type="function">
    <text evidence="13">The RuvA-RuvB-RuvC complex processes Holliday junction (HJ) DNA during genetic recombination and DNA repair. Endonuclease that resolves HJ intermediates. Cleaves cruciform DNA by making single-stranded nicks across the HJ at symmetrical positions within the homologous arms, yielding a 5'-phosphate and a 3'-hydroxyl group; requires a central core of homology in the junction. The consensus cleavage sequence is 5'-(A/T)TT(C/G)-3'. Cleavage occurs on the 3'-side of the TT dinucleotide at the point of strand exchange. HJ branch migration catalyzed by RuvA-RuvB allows RuvC to scan DNA until it finds its consensus sequence, where it cleaves and resolves the cruciform DNA.</text>
</comment>
<feature type="active site" evidence="13">
    <location>
        <position position="62"/>
    </location>
</feature>
<evidence type="ECO:0000256" key="14">
    <source>
        <dbReference type="NCBIfam" id="TIGR00228"/>
    </source>
</evidence>
<comment type="cofactor">
    <cofactor evidence="13">
        <name>Mg(2+)</name>
        <dbReference type="ChEBI" id="CHEBI:18420"/>
    </cofactor>
    <text evidence="13">Binds 2 Mg(2+) ion per subunit.</text>
</comment>
<evidence type="ECO:0000256" key="4">
    <source>
        <dbReference type="ARBA" id="ARBA00022723"/>
    </source>
</evidence>